<dbReference type="VEuPathDB" id="MicrosporidiaDB:HERIO_2291"/>
<reference evidence="2 3" key="1">
    <citation type="journal article" date="2017" name="Environ. Microbiol.">
        <title>Decay of the glycolytic pathway and adaptation to intranuclear parasitism within Enterocytozoonidae microsporidia.</title>
        <authorList>
            <person name="Wiredu Boakye D."/>
            <person name="Jaroenlak P."/>
            <person name="Prachumwat A."/>
            <person name="Williams T.A."/>
            <person name="Bateman K.S."/>
            <person name="Itsathitphaisarn O."/>
            <person name="Sritunyalucksana K."/>
            <person name="Paszkiewicz K.H."/>
            <person name="Moore K.A."/>
            <person name="Stentiford G.D."/>
            <person name="Williams B.A."/>
        </authorList>
    </citation>
    <scope>NUCLEOTIDE SEQUENCE [LARGE SCALE GENOMIC DNA]</scope>
    <source>
        <strain evidence="2 3">GB1</strain>
    </source>
</reference>
<dbReference type="Proteomes" id="UP000192356">
    <property type="component" value="Unassembled WGS sequence"/>
</dbReference>
<dbReference type="AlphaFoldDB" id="A0A1X0Q7G4"/>
<feature type="region of interest" description="Disordered" evidence="1">
    <location>
        <begin position="140"/>
        <end position="169"/>
    </location>
</feature>
<organism evidence="2 3">
    <name type="scientific">Hepatospora eriocheir</name>
    <dbReference type="NCBI Taxonomy" id="1081669"/>
    <lineage>
        <taxon>Eukaryota</taxon>
        <taxon>Fungi</taxon>
        <taxon>Fungi incertae sedis</taxon>
        <taxon>Microsporidia</taxon>
        <taxon>Hepatosporidae</taxon>
        <taxon>Hepatospora</taxon>
    </lineage>
</organism>
<accession>A0A1X0Q7G4</accession>
<gene>
    <name evidence="2" type="ORF">HERIO_2291</name>
</gene>
<name>A0A1X0Q7G4_9MICR</name>
<comment type="caution">
    <text evidence="2">The sequence shown here is derived from an EMBL/GenBank/DDBJ whole genome shotgun (WGS) entry which is preliminary data.</text>
</comment>
<feature type="compositionally biased region" description="Basic and acidic residues" evidence="1">
    <location>
        <begin position="149"/>
        <end position="169"/>
    </location>
</feature>
<feature type="compositionally biased region" description="Polar residues" evidence="1">
    <location>
        <begin position="1"/>
        <end position="28"/>
    </location>
</feature>
<evidence type="ECO:0000256" key="1">
    <source>
        <dbReference type="SAM" id="MobiDB-lite"/>
    </source>
</evidence>
<evidence type="ECO:0000313" key="2">
    <source>
        <dbReference type="EMBL" id="ORD95699.1"/>
    </source>
</evidence>
<protein>
    <submittedName>
        <fullName evidence="2">Uncharacterized protein</fullName>
    </submittedName>
</protein>
<keyword evidence="3" id="KW-1185">Reference proteome</keyword>
<proteinExistence type="predicted"/>
<evidence type="ECO:0000313" key="3">
    <source>
        <dbReference type="Proteomes" id="UP000192356"/>
    </source>
</evidence>
<sequence>MTNQFNTDSQFMTNKFNSNINDHQNLSTYPQYNNQQYGQQQDNAFETAQSNNYFNKPTTNTNKPIIANTNQAELSDFFKNLNKNIPSSSSGGFNFGNVNRFTPSPQNNLDASKFRNLFSEPTREVNQFNKAKIDMASYASIRNKNQNNKKNEYDNEDKEARNRFRSNFE</sequence>
<feature type="region of interest" description="Disordered" evidence="1">
    <location>
        <begin position="1"/>
        <end position="30"/>
    </location>
</feature>
<dbReference type="EMBL" id="LVKB01000210">
    <property type="protein sequence ID" value="ORD95699.1"/>
    <property type="molecule type" value="Genomic_DNA"/>
</dbReference>
<dbReference type="VEuPathDB" id="MicrosporidiaDB:A0H76_1700"/>